<accession>A0A0E3LVL4</accession>
<dbReference type="EMBL" id="CP009513">
    <property type="protein sequence ID" value="AKB67226.1"/>
    <property type="molecule type" value="Genomic_DNA"/>
</dbReference>
<name>A0A0E3LVL4_METMZ</name>
<dbReference type="GO" id="GO:0005524">
    <property type="term" value="F:ATP binding"/>
    <property type="evidence" value="ECO:0007669"/>
    <property type="project" value="UniProtKB-KW"/>
</dbReference>
<dbReference type="Proteomes" id="UP000033063">
    <property type="component" value="Chromosome"/>
</dbReference>
<keyword evidence="1" id="KW-0067">ATP-binding</keyword>
<protein>
    <submittedName>
        <fullName evidence="1">ABC transporter, ATP-binding protein</fullName>
    </submittedName>
</protein>
<gene>
    <name evidence="1" type="ORF">MSMAL_0683</name>
</gene>
<dbReference type="HOGENOM" id="CLU_2613678_0_0_2"/>
<keyword evidence="1" id="KW-0547">Nucleotide-binding</keyword>
<sequence length="78" mass="9268">MSRYGCQEREKDPRLRISFKRERRTRGNHRAQRFGQVFLIKTLTKEYHPLAGAEGLVLKIMGKETWHVFDLRKLLGIV</sequence>
<evidence type="ECO:0000313" key="1">
    <source>
        <dbReference type="EMBL" id="AKB67226.1"/>
    </source>
</evidence>
<evidence type="ECO:0000313" key="2">
    <source>
        <dbReference type="Proteomes" id="UP000033063"/>
    </source>
</evidence>
<proteinExistence type="predicted"/>
<dbReference type="PATRIC" id="fig|1434114.4.peg.838"/>
<organism evidence="1 2">
    <name type="scientific">Methanosarcina mazei LYC</name>
    <dbReference type="NCBI Taxonomy" id="1434114"/>
    <lineage>
        <taxon>Archaea</taxon>
        <taxon>Methanobacteriati</taxon>
        <taxon>Methanobacteriota</taxon>
        <taxon>Stenosarchaea group</taxon>
        <taxon>Methanomicrobia</taxon>
        <taxon>Methanosarcinales</taxon>
        <taxon>Methanosarcinaceae</taxon>
        <taxon>Methanosarcina</taxon>
    </lineage>
</organism>
<dbReference type="AlphaFoldDB" id="A0A0E3LVL4"/>
<reference evidence="1 2" key="1">
    <citation type="submission" date="2014-07" db="EMBL/GenBank/DDBJ databases">
        <title>Methanogenic archaea and the global carbon cycle.</title>
        <authorList>
            <person name="Henriksen J.R."/>
            <person name="Luke J."/>
            <person name="Reinhart S."/>
            <person name="Benedict M.N."/>
            <person name="Youngblut N.D."/>
            <person name="Metcalf M.E."/>
            <person name="Whitaker R.J."/>
            <person name="Metcalf W.W."/>
        </authorList>
    </citation>
    <scope>NUCLEOTIDE SEQUENCE [LARGE SCALE GENOMIC DNA]</scope>
    <source>
        <strain evidence="1 2">LYC</strain>
    </source>
</reference>